<name>A0A644WTY7_9ZZZZ</name>
<dbReference type="AlphaFoldDB" id="A0A644WTY7"/>
<evidence type="ECO:0000313" key="1">
    <source>
        <dbReference type="EMBL" id="MPM07396.1"/>
    </source>
</evidence>
<protein>
    <submittedName>
        <fullName evidence="1">Uncharacterized protein</fullName>
    </submittedName>
</protein>
<organism evidence="1">
    <name type="scientific">bioreactor metagenome</name>
    <dbReference type="NCBI Taxonomy" id="1076179"/>
    <lineage>
        <taxon>unclassified sequences</taxon>
        <taxon>metagenomes</taxon>
        <taxon>ecological metagenomes</taxon>
    </lineage>
</organism>
<proteinExistence type="predicted"/>
<sequence>MGAGVVQVLPLEVDFRPAQISCHLFCEVEQGRPSGVVSEEVGQLRLKLRVVFIEIVRFFQFIHGVHQGFGNILAAVDSESSF</sequence>
<reference evidence="1" key="1">
    <citation type="submission" date="2019-08" db="EMBL/GenBank/DDBJ databases">
        <authorList>
            <person name="Kucharzyk K."/>
            <person name="Murdoch R.W."/>
            <person name="Higgins S."/>
            <person name="Loffler F."/>
        </authorList>
    </citation>
    <scope>NUCLEOTIDE SEQUENCE</scope>
</reference>
<gene>
    <name evidence="1" type="ORF">SDC9_53702</name>
</gene>
<dbReference type="EMBL" id="VSSQ01001330">
    <property type="protein sequence ID" value="MPM07396.1"/>
    <property type="molecule type" value="Genomic_DNA"/>
</dbReference>
<comment type="caution">
    <text evidence="1">The sequence shown here is derived from an EMBL/GenBank/DDBJ whole genome shotgun (WGS) entry which is preliminary data.</text>
</comment>
<accession>A0A644WTY7</accession>